<dbReference type="Gene3D" id="1.10.150.20">
    <property type="entry name" value="5' to 3' exonuclease, C-terminal subdomain"/>
    <property type="match status" value="1"/>
</dbReference>
<proteinExistence type="predicted"/>
<feature type="compositionally biased region" description="Low complexity" evidence="1">
    <location>
        <begin position="115"/>
        <end position="136"/>
    </location>
</feature>
<keyword evidence="4" id="KW-1185">Reference proteome</keyword>
<comment type="caution">
    <text evidence="3">The sequence shown here is derived from an EMBL/GenBank/DDBJ whole genome shotgun (WGS) entry which is preliminary data.</text>
</comment>
<protein>
    <submittedName>
        <fullName evidence="3">Competence protein TfoX</fullName>
    </submittedName>
</protein>
<dbReference type="OrthoDB" id="7861542at2"/>
<dbReference type="Pfam" id="PF04994">
    <property type="entry name" value="TfoX_C"/>
    <property type="match status" value="1"/>
</dbReference>
<evidence type="ECO:0000313" key="4">
    <source>
        <dbReference type="Proteomes" id="UP000265848"/>
    </source>
</evidence>
<reference evidence="3 4" key="1">
    <citation type="submission" date="2018-08" db="EMBL/GenBank/DDBJ databases">
        <title>Pseudooceanicola sediminis CY03 in the family Rhodobacteracea.</title>
        <authorList>
            <person name="Zhang Y.-J."/>
        </authorList>
    </citation>
    <scope>NUCLEOTIDE SEQUENCE [LARGE SCALE GENOMIC DNA]</scope>
    <source>
        <strain evidence="3 4">CY03</strain>
    </source>
</reference>
<evidence type="ECO:0000259" key="2">
    <source>
        <dbReference type="Pfam" id="PF04994"/>
    </source>
</evidence>
<organism evidence="3 4">
    <name type="scientific">Pseudooceanicola sediminis</name>
    <dbReference type="NCBI Taxonomy" id="2211117"/>
    <lineage>
        <taxon>Bacteria</taxon>
        <taxon>Pseudomonadati</taxon>
        <taxon>Pseudomonadota</taxon>
        <taxon>Alphaproteobacteria</taxon>
        <taxon>Rhodobacterales</taxon>
        <taxon>Paracoccaceae</taxon>
        <taxon>Pseudooceanicola</taxon>
    </lineage>
</organism>
<accession>A0A399J3E7</accession>
<feature type="domain" description="TfoX C-terminal" evidence="2">
    <location>
        <begin position="3"/>
        <end position="79"/>
    </location>
</feature>
<gene>
    <name evidence="3" type="ORF">DL237_05320</name>
</gene>
<dbReference type="Proteomes" id="UP000265848">
    <property type="component" value="Unassembled WGS sequence"/>
</dbReference>
<evidence type="ECO:0000256" key="1">
    <source>
        <dbReference type="SAM" id="MobiDB-lite"/>
    </source>
</evidence>
<dbReference type="AlphaFoldDB" id="A0A399J3E7"/>
<name>A0A399J3E7_9RHOB</name>
<feature type="region of interest" description="Disordered" evidence="1">
    <location>
        <begin position="110"/>
        <end position="136"/>
    </location>
</feature>
<dbReference type="EMBL" id="QWJJ01000004">
    <property type="protein sequence ID" value="RII39790.1"/>
    <property type="molecule type" value="Genomic_DNA"/>
</dbReference>
<evidence type="ECO:0000313" key="3">
    <source>
        <dbReference type="EMBL" id="RII39790.1"/>
    </source>
</evidence>
<dbReference type="InterPro" id="IPR007077">
    <property type="entry name" value="TfoX_C"/>
</dbReference>
<sequence>MSAIRTIRNLGPKSEATFARAGITSAEELRSMGADQAYLAAMRAGMRPHFIGYYALVLGLQGRPWTDCTGSEKTALRKQFDALCRQGLTTPRAAASDGLPDALATFLDQIGVGTPGQSQGQSLGQSQGQSPGQSLD</sequence>